<evidence type="ECO:0000256" key="5">
    <source>
        <dbReference type="ARBA" id="ARBA00022475"/>
    </source>
</evidence>
<evidence type="ECO:0000256" key="12">
    <source>
        <dbReference type="ARBA" id="ARBA00023054"/>
    </source>
</evidence>
<keyword evidence="6" id="KW-0963">Cytoplasm</keyword>
<dbReference type="Pfam" id="PF18199">
    <property type="entry name" value="Dynein_C"/>
    <property type="match status" value="1"/>
</dbReference>
<feature type="coiled-coil region" evidence="19">
    <location>
        <begin position="2817"/>
        <end position="2876"/>
    </location>
</feature>
<feature type="coiled-coil region" evidence="19">
    <location>
        <begin position="3331"/>
        <end position="3358"/>
    </location>
</feature>
<dbReference type="Pfam" id="PF08385">
    <property type="entry name" value="DHC_N1"/>
    <property type="match status" value="1"/>
</dbReference>
<evidence type="ECO:0000256" key="10">
    <source>
        <dbReference type="ARBA" id="ARBA00022840"/>
    </source>
</evidence>
<evidence type="ECO:0000313" key="21">
    <source>
        <dbReference type="EMBL" id="CAG9323358.1"/>
    </source>
</evidence>
<evidence type="ECO:0000256" key="16">
    <source>
        <dbReference type="ARBA" id="ARBA00023212"/>
    </source>
</evidence>
<dbReference type="InterPro" id="IPR043157">
    <property type="entry name" value="Dynein_AAA1S"/>
</dbReference>
<dbReference type="Gene3D" id="1.20.920.30">
    <property type="match status" value="1"/>
</dbReference>
<dbReference type="InterPro" id="IPR049400">
    <property type="entry name" value="DYNC2H1_AAA_dom"/>
</dbReference>
<dbReference type="Pfam" id="PF12777">
    <property type="entry name" value="MT"/>
    <property type="match status" value="1"/>
</dbReference>
<dbReference type="GO" id="GO:0051959">
    <property type="term" value="F:dynein light intermediate chain binding"/>
    <property type="evidence" value="ECO:0007669"/>
    <property type="project" value="InterPro"/>
</dbReference>
<feature type="domain" description="AAA+ ATPase" evidence="20">
    <location>
        <begin position="2235"/>
        <end position="2382"/>
    </location>
</feature>
<evidence type="ECO:0000256" key="17">
    <source>
        <dbReference type="ARBA" id="ARBA00023273"/>
    </source>
</evidence>
<evidence type="ECO:0000256" key="1">
    <source>
        <dbReference type="ARBA" id="ARBA00004245"/>
    </source>
</evidence>
<dbReference type="Pfam" id="PF12774">
    <property type="entry name" value="AAA_6"/>
    <property type="match status" value="1"/>
</dbReference>
<evidence type="ECO:0000256" key="14">
    <source>
        <dbReference type="ARBA" id="ARBA00023136"/>
    </source>
</evidence>
<dbReference type="InterPro" id="IPR003593">
    <property type="entry name" value="AAA+_ATPase"/>
</dbReference>
<evidence type="ECO:0000256" key="19">
    <source>
        <dbReference type="SAM" id="Coils"/>
    </source>
</evidence>
<comment type="similarity">
    <text evidence="3">Belongs to the dynein heavy chain family.</text>
</comment>
<dbReference type="Pfam" id="PF08393">
    <property type="entry name" value="DHC_N2"/>
    <property type="match status" value="1"/>
</dbReference>
<keyword evidence="13" id="KW-0969">Cilium</keyword>
<keyword evidence="10" id="KW-0067">ATP-binding</keyword>
<dbReference type="Gene3D" id="1.20.140.100">
    <property type="entry name" value="Dynein heavy chain, N-terminal domain 2"/>
    <property type="match status" value="1"/>
</dbReference>
<dbReference type="SMART" id="SM00382">
    <property type="entry name" value="AAA"/>
    <property type="match status" value="3"/>
</dbReference>
<dbReference type="Gene3D" id="1.10.8.720">
    <property type="entry name" value="Region D6 of dynein motor"/>
    <property type="match status" value="1"/>
</dbReference>
<evidence type="ECO:0000256" key="7">
    <source>
        <dbReference type="ARBA" id="ARBA00022701"/>
    </source>
</evidence>
<gene>
    <name evidence="21" type="ORF">BSTOLATCC_MIC33258</name>
</gene>
<protein>
    <recommendedName>
        <fullName evidence="18">Cytoplasmic dynein 2 heavy chain 1</fullName>
    </recommendedName>
</protein>
<dbReference type="InterPro" id="IPR035706">
    <property type="entry name" value="AAA_9"/>
</dbReference>
<keyword evidence="11" id="KW-0243">Dynein</keyword>
<evidence type="ECO:0000256" key="2">
    <source>
        <dbReference type="ARBA" id="ARBA00004522"/>
    </source>
</evidence>
<dbReference type="InterPro" id="IPR042228">
    <property type="entry name" value="Dynein_linker_3"/>
</dbReference>
<evidence type="ECO:0000256" key="18">
    <source>
        <dbReference type="ARBA" id="ARBA00023902"/>
    </source>
</evidence>
<dbReference type="Gene3D" id="1.10.8.710">
    <property type="match status" value="1"/>
</dbReference>
<keyword evidence="22" id="KW-1185">Reference proteome</keyword>
<keyword evidence="14" id="KW-0472">Membrane</keyword>
<evidence type="ECO:0000256" key="8">
    <source>
        <dbReference type="ARBA" id="ARBA00022741"/>
    </source>
</evidence>
<keyword evidence="16" id="KW-0206">Cytoskeleton</keyword>
<dbReference type="GO" id="GO:0007018">
    <property type="term" value="P:microtubule-based movement"/>
    <property type="evidence" value="ECO:0007669"/>
    <property type="project" value="InterPro"/>
</dbReference>
<dbReference type="Gene3D" id="6.10.140.1060">
    <property type="match status" value="1"/>
</dbReference>
<dbReference type="InterPro" id="IPR041228">
    <property type="entry name" value="Dynein_C"/>
</dbReference>
<dbReference type="InterPro" id="IPR042219">
    <property type="entry name" value="AAA_lid_11_sf"/>
</dbReference>
<keyword evidence="15" id="KW-0505">Motor protein</keyword>
<dbReference type="EMBL" id="CAJZBQ010000033">
    <property type="protein sequence ID" value="CAG9323358.1"/>
    <property type="molecule type" value="Genomic_DNA"/>
</dbReference>
<organism evidence="21 22">
    <name type="scientific">Blepharisma stoltei</name>
    <dbReference type="NCBI Taxonomy" id="1481888"/>
    <lineage>
        <taxon>Eukaryota</taxon>
        <taxon>Sar</taxon>
        <taxon>Alveolata</taxon>
        <taxon>Ciliophora</taxon>
        <taxon>Postciliodesmatophora</taxon>
        <taxon>Heterotrichea</taxon>
        <taxon>Heterotrichida</taxon>
        <taxon>Blepharismidae</taxon>
        <taxon>Blepharisma</taxon>
    </lineage>
</organism>
<keyword evidence="7" id="KW-0493">Microtubule</keyword>
<dbReference type="FunFam" id="3.40.50.300:FF:000071">
    <property type="entry name" value="Cytoplasmic dynein heavy chain 1"/>
    <property type="match status" value="1"/>
</dbReference>
<dbReference type="Pfam" id="PF12780">
    <property type="entry name" value="AAA_8"/>
    <property type="match status" value="1"/>
</dbReference>
<dbReference type="FunFam" id="3.40.50.300:FF:000706">
    <property type="entry name" value="Cytoplasmic dynein 2 heavy chain 1"/>
    <property type="match status" value="1"/>
</dbReference>
<keyword evidence="17" id="KW-0966">Cell projection</keyword>
<dbReference type="InterPro" id="IPR054354">
    <property type="entry name" value="DYNC2H1-like_lid"/>
</dbReference>
<evidence type="ECO:0000256" key="13">
    <source>
        <dbReference type="ARBA" id="ARBA00023069"/>
    </source>
</evidence>
<dbReference type="InterPro" id="IPR043160">
    <property type="entry name" value="Dynein_C_barrel"/>
</dbReference>
<dbReference type="FunFam" id="3.20.180.20:FF:000002">
    <property type="entry name" value="Cytoplasmic dynein heavy chain 1"/>
    <property type="match status" value="1"/>
</dbReference>
<dbReference type="InterPro" id="IPR024743">
    <property type="entry name" value="Dynein_HC_stalk"/>
</dbReference>
<dbReference type="InterPro" id="IPR041658">
    <property type="entry name" value="AAA_lid_11"/>
</dbReference>
<evidence type="ECO:0000256" key="4">
    <source>
        <dbReference type="ARBA" id="ARBA00022473"/>
    </source>
</evidence>
<feature type="domain" description="AAA+ ATPase" evidence="20">
    <location>
        <begin position="1637"/>
        <end position="1774"/>
    </location>
</feature>
<dbReference type="FunFam" id="1.10.8.710:FF:000001">
    <property type="entry name" value="Dynein axonemal heavy chain 2"/>
    <property type="match status" value="1"/>
</dbReference>
<dbReference type="Gene3D" id="3.40.50.300">
    <property type="entry name" value="P-loop containing nucleotide triphosphate hydrolases"/>
    <property type="match status" value="5"/>
</dbReference>
<dbReference type="GO" id="GO:0045505">
    <property type="term" value="F:dynein intermediate chain binding"/>
    <property type="evidence" value="ECO:0007669"/>
    <property type="project" value="InterPro"/>
</dbReference>
<dbReference type="GO" id="GO:0005874">
    <property type="term" value="C:microtubule"/>
    <property type="evidence" value="ECO:0007669"/>
    <property type="project" value="UniProtKB-KW"/>
</dbReference>
<dbReference type="Gene3D" id="1.10.8.1220">
    <property type="match status" value="1"/>
</dbReference>
<keyword evidence="12 19" id="KW-0175">Coiled coil</keyword>
<sequence length="4196" mass="478463">MSDGRKSYILGCASAALGVPNLPTSPLISTFLDIPDFATLQIIYSNEASFSLNIQAYPETAREVHFIKLVPRALNENEMISSVIMGTLGSNPLSALLRNLKAVTQPLLQTGNVDSHLQNLASELEAGLSSMLRQGPRGESVDSILIPADEFEYWASVANDFRGSQAVQDQAKTFVTLFSKISRQWSEISTLSFSEIHDLLEQTLDVLDSVWKENSVQAYPQARMDKLFNVIAEAIARKVQDSIPDSQLWGSEFSNARMLLKEALKACERWIEIMHELPNNYWREERKWGKKLPKSEYLMAFAMRLEEVLTLRTQHDELILLLSQEDQRRFNVEKTFDPFKRVQAFLVNPYTQPKWDEAKAKYDSNMQVIEEEIANKLRREVLQVSNISQQMRDFQKWQGLLSRPNIGRSLQSEREQILNQLCIQVEQIREEFESRSGMKTEIIPGMDKPPQDLNMSPLVGSIVWARGLQQKIARILSSAGAFLADLGSIGRLKDTCEQVSKILVDFQKQQFNSWKANIEGDIDNRNEPLGLEITGKMMELDLSDGLLKVSYSDKLVQLLKETRQLAEYGFSIPKKLKDVVATGKKYYKEAITLKRVANFYNSMSSQIIDSQKKLLLGEAIAFEEVVKSAKNLKDGKVTWNNPVDVEEYIQRVQKAANDLTTENRRLRKAHFGIIEQIGELEKIDLLRHRQMWKEKLDEIRRAINTITAEKSEDAARAWKADLDKELFKSLEVQYKNGLENLTDNLPEIKADIVFANKTLQFRPPLEELKAKYYKEIKLFISIPITFQGLGGNPEVYRKMPDKNSDGLYTVYSKAEALFAELKELLGTYKPWVVLGKVNIDTMVEEHVKDVNDWEANFRMLKQKRKDVEKLQEQQKVHCFSISTAPIKSSIEEQLQRLSEALIVSLKTSIKTDIDYLDEFLKSANAKLTQRPQSVEEIAKAQREALEVAGQKEKTYKQYQNLEEKSKMLKQLTGASPNLAIISDKWKNFEVSVEAFSEVIEQQREVVKQDIARRGEELASALDKFASRWAALKPKQIDELDMQTAVENAEKVKEWRNDWQQLSERIGKLKEESEQFNMPIREFSTKDIEAEIIEQESNWSLFEEFRTELGKLGEEDWLSFRSKLYLFQDFFLAWTEKIKGKTRDAVGRFISTQIELYKRVWPLLKLATGEGFEKEHWKTLFYYLKLPKEISMENLKFKHYIDNSAYMIASADQIKELQARAQGEITIREAIHDLRVWCDEAVFSLYEHIQNDRVTPLIKDWKELLTQVSDNQALLSSLKESRFFQRFADQVEQFESKLSSLDDYLLKLSIIQRKWVYLEPIFGRGALPHEQGRFKRVDDEYRGIMLGVGSDPRVISLCSIPGLKDTLETLLDQLERCQKALNDYLEEKRSKFPRFYFIGDDDLLEILGQAKNPKVIQTHLKKLFAGIHRVEFDNSGTIIAFLSSAGERVALHTPVQVFDDVEIWLGQLSKEMQSTLARDLLACLRIEDIQSALREQPSQLCSLSEVIRFSMDCAKAIESNGLQKLKQSLARQLSNLTSTRYTDQLLLLKVKSLILDLIHNMEVTDLLIARSVNSVHNWDWHRQLKFVMNNEKLCIINMVDAQFNYTYEYQGNAPKLVHTPLTDKCYLTLTQGMMMGYGGNPYGPAGTGKTESVKALGQAFGRQVLVFNCDEGIDFKSMGRIFIGLVKCGAWGCFDEFNRLLEEQLSAISQQIQVIQWGIKNGEKTLELLGRTIEINLNAGIFVTMNPAGKGYGGRSKLPDNLKMLFRPVAMSVPDNELIAEVLLFAEGFQNAKELAKKLVELFILSKQLLSTQEHYDWGLRALKTTLTIGGQLIQAERASKRDISADRESILLIKAIRINTLPKLTYADLRRFVPLVSDIFTGTSIEDIQYEELEKAIQQTIQEFKLENSENQVAKILQFHEATKQRMGVVLVGPSGCGKSTIWKVLKSSLEKLGQQIIVHTMNPKSMPRQQLLGHMDTDTREWNEGVLTAAARECVKQPLEVRSWVICDGDIDPEWIESLNSVLDDNHLLTLPTGERISFADNVNFIFETNDLRFASPATVSRMGMIFMSEEDVDINRLITSWLKKQSAEDQSRMERWVEEILPMAIDWTLHYSEEMAVKTTKVGTVMSALSTIGGSKSKGEFVYNVLRGLGSNFAIELRERFAKEIFARSKEHPVEENKPLNSFYSEATGNFKAFVSETEKFDLNEFSDPFDPPIVRTVGIQRDIELFKSWLETGQPFIVVGPEGCGKSLMLRSAFKQLKSTQVATLHCNAQTTAGHVIQKLLQVCAQSSNAQGRLLRPKDTSRLILYLKDINLPTPDKYNTIQLIAFLQQIVTYHGFYDNLDFVNLERIQIVASMNPSSTVGRHMLSPRFTANVRIVCVDYPTRDELIHVYTQYLKNIVKAQNIAGNPDQAARLAQSMVDLFVNVKTRFPYDEHRHYLFTPRDVTQWTFNLLRYEAKSPPQLHEVWGYEAVRVFKDRLVSREHSVQFDAILNSQLRSGLGYNEGIKAFFLTWSSTHEAAIKGIPGMGRVSEEDLRKIIASGLLAYEREFRELHFHVFDESMSNIAKVNRNLSVPGGCILMVGESGVGRRSTSLLVSHMLNLQFFSPNITREYTDKEFRKDLKSVLQIAGVEGKGTVLFLEDYQLVRPEFLQLLNSLLGGGEVPGLYATEEIEPLLAPLADQMRQEGKCKTLYEYFCSLVRKNLRIILSLDHSHPLYSVYTASNPALFTRCSILWLQPWSKESMNAIAHIELGEQIQELHDKQEIVDLSINMHKSVPKSVMRNYMDLLKTFRNIVKSKFSSQGGQSSHLKAGLGKLKEAETLVNDLKVKAEHQKKLLATKQKEADQALEQITKAMEKAAESKQEQEVLSKQLQSENIKINERKSVVEREMAGIQPMLEEAQKAVGSIRKESLDELKALRLPPEPVHDVLSAVLRLMGNYDSSWNSMKEFLKGRSVINNLVNYNPRLITPEVRNDVWGLVNKKASSFEPSVIQRASVAASPMAAWVQALLQYSLILEKIRPLEDDLERATRLMETSQKRMMECEEQLDGLGKMVESLRSNFSKRTSEAEQLKNELSIAEGTLSSAQDLLGKLSGEKGRWEQQLKELQGNLDMMPKNSMVSAGFVTYLSPHSEDIRENIMKQWKGSAGSLSYDFRKFMSSESEMLRWKGEGLPGDSLSMENAIVIFNSSKTPLIVDPASTATSWLKTQEAGQLEVLNQSDVRFTSQLELAVRFGKTLIIQEIDKVEALLFPLLRLDLVKQGPRWMVQIGDKLIDYSETFRLFLCTRDSHIDVPPNAFSVINLVNFTVTRSGLEGQLLSIILNHEQPELEKQKTEMLAKEEQLKVQLATLEKQLLEELATAEGNILENKTLIESLNRTKESSISISESLNKSHELQLSLDEQREVYRPLASHGSTIFSLLQDLQKTNNMYQFSLESFLRIFSKALKSQKPSNNLQVKLDNLGRTLVRLVYLNVSRSLFKSDRLMFGLHFIKGIKPELFEVNEWEFLKGEVAVTGDAGRLFPNWASEDRRDEFGMFGATLPRLINSIQLDNNELWRSWGQSPQCELEFPSQIQSRVSPFQKLLLVKVLRPDRLESAMTLFVSEGLAEKDINPSALSLQDLYKNETSSIEPVLLIVSPGSDPTKELEEFAEEVVGRAKYHQMAMGGGQNEEALKVLREAAHKGDWVCLKNLHLVTSWLPSLEKELKILRPHENFRLWLTTEPHLKFPAILLQSSLKITYESPPGIKKNMQRTYQSWTPQYIEQGNVLRAQALFALAWFHAIVQERRTYIPQGWSKFYEFSLPDLRAGATLLEKILERNPVQWSALKGLLENAVYGGRVDNIFDLKVLNTYLDQFFSQQTFTNGQLSPELRLPNSKNYNDYISLIDRMPDTDSPSLFGLPLNIDRSVQRFNSSNVIKQLKQLSAVSQEELEFDREEWSIKLGPLWNLWQTLQRSGEKFKGNLAESDDPLESFVFMEAKYAFKMQEKVHLALDGINKVISGQGLLTSDMENDAKALLQNLVPDSWSDMWEGPSSPVPWLRALVRRTNALKKWVEGMRSGNLFSDSIALGELFHPETFLNALRQLTSRKLGTPMEQLKLMTTFDSQMQNGMQLKGLLMQGCEFSRGGLTAPSPSSSELMPLPVCSIAWVRRDAKEPYEENAVKIPLYYSLERDKLLCTLTLPNAGRAEERIISGAALFLIGSE</sequence>
<dbReference type="Gene3D" id="3.20.180.20">
    <property type="entry name" value="Dynein heavy chain, N-terminal domain 2"/>
    <property type="match status" value="1"/>
</dbReference>
<dbReference type="Gene3D" id="1.20.1270.280">
    <property type="match status" value="1"/>
</dbReference>
<keyword evidence="5" id="KW-1003">Cell membrane</keyword>
<dbReference type="SUPFAM" id="SSF57997">
    <property type="entry name" value="Tropomyosin"/>
    <property type="match status" value="1"/>
</dbReference>
<dbReference type="InterPro" id="IPR004273">
    <property type="entry name" value="Dynein_heavy_D6_P-loop"/>
</dbReference>
<dbReference type="Gene3D" id="1.20.58.1120">
    <property type="match status" value="1"/>
</dbReference>
<feature type="domain" description="AAA+ ATPase" evidence="20">
    <location>
        <begin position="1925"/>
        <end position="2081"/>
    </location>
</feature>
<dbReference type="InterPro" id="IPR042222">
    <property type="entry name" value="Dynein_2_N"/>
</dbReference>
<dbReference type="GO" id="GO:0008104">
    <property type="term" value="P:intracellular protein localization"/>
    <property type="evidence" value="ECO:0007669"/>
    <property type="project" value="UniProtKB-ARBA"/>
</dbReference>
<dbReference type="FunFam" id="1.20.920.20:FF:000002">
    <property type="entry name" value="Cytoplasmic dynein 1 heavy chain"/>
    <property type="match status" value="1"/>
</dbReference>
<dbReference type="Pfam" id="PF12781">
    <property type="entry name" value="AAA_9"/>
    <property type="match status" value="1"/>
</dbReference>
<keyword evidence="4" id="KW-0217">Developmental protein</keyword>
<dbReference type="GO" id="GO:0005524">
    <property type="term" value="F:ATP binding"/>
    <property type="evidence" value="ECO:0007669"/>
    <property type="project" value="UniProtKB-KW"/>
</dbReference>
<comment type="caution">
    <text evidence="21">The sequence shown here is derived from an EMBL/GenBank/DDBJ whole genome shotgun (WGS) entry which is preliminary data.</text>
</comment>
<dbReference type="Gene3D" id="3.10.490.20">
    <property type="match status" value="1"/>
</dbReference>
<evidence type="ECO:0000256" key="9">
    <source>
        <dbReference type="ARBA" id="ARBA00022794"/>
    </source>
</evidence>
<dbReference type="GO" id="GO:0060170">
    <property type="term" value="C:ciliary membrane"/>
    <property type="evidence" value="ECO:0007669"/>
    <property type="project" value="UniProtKB-SubCell"/>
</dbReference>
<name>A0AAU9JC98_9CILI</name>
<keyword evidence="9" id="KW-0970">Cilium biogenesis/degradation</keyword>
<dbReference type="InterPro" id="IPR026983">
    <property type="entry name" value="DHC"/>
</dbReference>
<evidence type="ECO:0000256" key="3">
    <source>
        <dbReference type="ARBA" id="ARBA00008887"/>
    </source>
</evidence>
<dbReference type="FunFam" id="3.40.50.300:FF:000598">
    <property type="entry name" value="Dynein cytoplasmic 2 heavy chain 1"/>
    <property type="match status" value="1"/>
</dbReference>
<evidence type="ECO:0000313" key="22">
    <source>
        <dbReference type="Proteomes" id="UP001162131"/>
    </source>
</evidence>
<accession>A0AAU9JC98</accession>
<feature type="coiled-coil region" evidence="19">
    <location>
        <begin position="645"/>
        <end position="709"/>
    </location>
</feature>
<dbReference type="Pfam" id="PF03028">
    <property type="entry name" value="Dynein_heavy"/>
    <property type="match status" value="1"/>
</dbReference>
<feature type="coiled-coil region" evidence="19">
    <location>
        <begin position="843"/>
        <end position="870"/>
    </location>
</feature>
<dbReference type="InterPro" id="IPR024317">
    <property type="entry name" value="Dynein_heavy_chain_D4_dom"/>
</dbReference>
<dbReference type="SUPFAM" id="SSF52540">
    <property type="entry name" value="P-loop containing nucleoside triphosphate hydrolases"/>
    <property type="match status" value="4"/>
</dbReference>
<dbReference type="PANTHER" id="PTHR45703:SF22">
    <property type="entry name" value="DYNEIN CYTOPLASMIC 2 HEAVY CHAIN 1"/>
    <property type="match status" value="1"/>
</dbReference>
<dbReference type="FunFam" id="1.10.8.1220:FF:000001">
    <property type="entry name" value="Dynein axonemal heavy chain 5"/>
    <property type="match status" value="1"/>
</dbReference>
<keyword evidence="8" id="KW-0547">Nucleotide-binding</keyword>
<feature type="coiled-coil region" evidence="19">
    <location>
        <begin position="3026"/>
        <end position="3109"/>
    </location>
</feature>
<comment type="subcellular location">
    <subcellularLocation>
        <location evidence="2">Cell projection</location>
        <location evidence="2">Cilium membrane</location>
        <topology evidence="2">Peripheral membrane protein</topology>
        <orientation evidence="2">Cytoplasmic side</orientation>
    </subcellularLocation>
    <subcellularLocation>
        <location evidence="1">Cytoplasm</location>
        <location evidence="1">Cytoskeleton</location>
    </subcellularLocation>
</comment>
<reference evidence="21" key="1">
    <citation type="submission" date="2021-09" db="EMBL/GenBank/DDBJ databases">
        <authorList>
            <consortium name="AG Swart"/>
            <person name="Singh M."/>
            <person name="Singh A."/>
            <person name="Seah K."/>
            <person name="Emmerich C."/>
        </authorList>
    </citation>
    <scope>NUCLEOTIDE SEQUENCE</scope>
    <source>
        <strain evidence="21">ATCC30299</strain>
    </source>
</reference>
<evidence type="ECO:0000256" key="11">
    <source>
        <dbReference type="ARBA" id="ARBA00023017"/>
    </source>
</evidence>
<dbReference type="FunFam" id="3.40.50.300:FF:000710">
    <property type="entry name" value="Cytoplasmic dynein 2 heavy chain 1"/>
    <property type="match status" value="1"/>
</dbReference>
<dbReference type="InterPro" id="IPR013594">
    <property type="entry name" value="Dynein_heavy_tail"/>
</dbReference>
<evidence type="ECO:0000256" key="15">
    <source>
        <dbReference type="ARBA" id="ARBA00023175"/>
    </source>
</evidence>
<dbReference type="InterPro" id="IPR035699">
    <property type="entry name" value="AAA_6"/>
</dbReference>
<dbReference type="Pfam" id="PF22597">
    <property type="entry name" value="DYN_lid"/>
    <property type="match status" value="1"/>
</dbReference>
<dbReference type="GO" id="GO:0060271">
    <property type="term" value="P:cilium assembly"/>
    <property type="evidence" value="ECO:0007669"/>
    <property type="project" value="UniProtKB-ARBA"/>
</dbReference>
<dbReference type="Pfam" id="PF21264">
    <property type="entry name" value="DYNC2H1_AAA_dom"/>
    <property type="match status" value="1"/>
</dbReference>
<evidence type="ECO:0000259" key="20">
    <source>
        <dbReference type="SMART" id="SM00382"/>
    </source>
</evidence>
<dbReference type="Pfam" id="PF18198">
    <property type="entry name" value="AAA_lid_11"/>
    <property type="match status" value="1"/>
</dbReference>
<dbReference type="GO" id="GO:0030286">
    <property type="term" value="C:dynein complex"/>
    <property type="evidence" value="ECO:0007669"/>
    <property type="project" value="UniProtKB-KW"/>
</dbReference>
<dbReference type="GO" id="GO:0008569">
    <property type="term" value="F:minus-end-directed microtubule motor activity"/>
    <property type="evidence" value="ECO:0007669"/>
    <property type="project" value="InterPro"/>
</dbReference>
<dbReference type="Proteomes" id="UP001162131">
    <property type="component" value="Unassembled WGS sequence"/>
</dbReference>
<dbReference type="InterPro" id="IPR013602">
    <property type="entry name" value="Dynein_heavy_linker"/>
</dbReference>
<dbReference type="Gene3D" id="1.20.920.20">
    <property type="match status" value="1"/>
</dbReference>
<dbReference type="PANTHER" id="PTHR45703">
    <property type="entry name" value="DYNEIN HEAVY CHAIN"/>
    <property type="match status" value="1"/>
</dbReference>
<dbReference type="Pfam" id="PF12775">
    <property type="entry name" value="AAA_7"/>
    <property type="match status" value="1"/>
</dbReference>
<dbReference type="InterPro" id="IPR027417">
    <property type="entry name" value="P-loop_NTPase"/>
</dbReference>
<proteinExistence type="inferred from homology"/>
<evidence type="ECO:0000256" key="6">
    <source>
        <dbReference type="ARBA" id="ARBA00022490"/>
    </source>
</evidence>
<dbReference type="FunFam" id="1.10.8.720:FF:000006">
    <property type="entry name" value="cytoplasmic dynein 2 heavy chain 1"/>
    <property type="match status" value="1"/>
</dbReference>